<sequence>MEMCKDVRGNGSQVCWKHLVWHLNCIHKHTFILWRAAKLKLCTQDRMFKWYPNRVFECSLCNNEVDSHDYMFFKCEYAQKLWKKVCDIANLKFKKDKWEDIVKVMSQMKGERSVWDFLRDLL</sequence>
<dbReference type="OrthoDB" id="1740028at2759"/>
<evidence type="ECO:0000313" key="3">
    <source>
        <dbReference type="Proteomes" id="UP000245207"/>
    </source>
</evidence>
<keyword evidence="2" id="KW-0695">RNA-directed DNA polymerase</keyword>
<accession>A0A2U1MNZ4</accession>
<name>A0A2U1MNZ4_ARTAN</name>
<dbReference type="Proteomes" id="UP000245207">
    <property type="component" value="Unassembled WGS sequence"/>
</dbReference>
<comment type="caution">
    <text evidence="2">The sequence shown here is derived from an EMBL/GenBank/DDBJ whole genome shotgun (WGS) entry which is preliminary data.</text>
</comment>
<keyword evidence="3" id="KW-1185">Reference proteome</keyword>
<proteinExistence type="predicted"/>
<reference evidence="2 3" key="1">
    <citation type="journal article" date="2018" name="Mol. Plant">
        <title>The genome of Artemisia annua provides insight into the evolution of Asteraceae family and artemisinin biosynthesis.</title>
        <authorList>
            <person name="Shen Q."/>
            <person name="Zhang L."/>
            <person name="Liao Z."/>
            <person name="Wang S."/>
            <person name="Yan T."/>
            <person name="Shi P."/>
            <person name="Liu M."/>
            <person name="Fu X."/>
            <person name="Pan Q."/>
            <person name="Wang Y."/>
            <person name="Lv Z."/>
            <person name="Lu X."/>
            <person name="Zhang F."/>
            <person name="Jiang W."/>
            <person name="Ma Y."/>
            <person name="Chen M."/>
            <person name="Hao X."/>
            <person name="Li L."/>
            <person name="Tang Y."/>
            <person name="Lv G."/>
            <person name="Zhou Y."/>
            <person name="Sun X."/>
            <person name="Brodelius P.E."/>
            <person name="Rose J.K.C."/>
            <person name="Tang K."/>
        </authorList>
    </citation>
    <scope>NUCLEOTIDE SEQUENCE [LARGE SCALE GENOMIC DNA]</scope>
    <source>
        <strain evidence="3">cv. Huhao1</strain>
        <tissue evidence="2">Leaf</tissue>
    </source>
</reference>
<keyword evidence="2" id="KW-0808">Transferase</keyword>
<gene>
    <name evidence="2" type="ORF">CTI12_AA357440</name>
</gene>
<organism evidence="2 3">
    <name type="scientific">Artemisia annua</name>
    <name type="common">Sweet wormwood</name>
    <dbReference type="NCBI Taxonomy" id="35608"/>
    <lineage>
        <taxon>Eukaryota</taxon>
        <taxon>Viridiplantae</taxon>
        <taxon>Streptophyta</taxon>
        <taxon>Embryophyta</taxon>
        <taxon>Tracheophyta</taxon>
        <taxon>Spermatophyta</taxon>
        <taxon>Magnoliopsida</taxon>
        <taxon>eudicotyledons</taxon>
        <taxon>Gunneridae</taxon>
        <taxon>Pentapetalae</taxon>
        <taxon>asterids</taxon>
        <taxon>campanulids</taxon>
        <taxon>Asterales</taxon>
        <taxon>Asteraceae</taxon>
        <taxon>Asteroideae</taxon>
        <taxon>Anthemideae</taxon>
        <taxon>Artemisiinae</taxon>
        <taxon>Artemisia</taxon>
    </lineage>
</organism>
<dbReference type="STRING" id="35608.A0A2U1MNZ4"/>
<evidence type="ECO:0000259" key="1">
    <source>
        <dbReference type="Pfam" id="PF13966"/>
    </source>
</evidence>
<dbReference type="AlphaFoldDB" id="A0A2U1MNZ4"/>
<dbReference type="InterPro" id="IPR026960">
    <property type="entry name" value="RVT-Znf"/>
</dbReference>
<protein>
    <submittedName>
        <fullName evidence="2">RNA-directed DNA polymerase, eukaryota, Reverse transcriptase zinc-binding domain protein</fullName>
    </submittedName>
</protein>
<keyword evidence="2" id="KW-0548">Nucleotidyltransferase</keyword>
<dbReference type="GO" id="GO:0003964">
    <property type="term" value="F:RNA-directed DNA polymerase activity"/>
    <property type="evidence" value="ECO:0007669"/>
    <property type="project" value="UniProtKB-KW"/>
</dbReference>
<dbReference type="EMBL" id="PKPP01004742">
    <property type="protein sequence ID" value="PWA62944.1"/>
    <property type="molecule type" value="Genomic_DNA"/>
</dbReference>
<dbReference type="Pfam" id="PF13966">
    <property type="entry name" value="zf-RVT"/>
    <property type="match status" value="1"/>
</dbReference>
<evidence type="ECO:0000313" key="2">
    <source>
        <dbReference type="EMBL" id="PWA62944.1"/>
    </source>
</evidence>
<feature type="domain" description="Reverse transcriptase zinc-binding" evidence="1">
    <location>
        <begin position="7"/>
        <end position="82"/>
    </location>
</feature>